<dbReference type="Proteomes" id="UP001652621">
    <property type="component" value="Unplaced"/>
</dbReference>
<name>A0ABM3VIV0_MUSDO</name>
<dbReference type="RefSeq" id="XP_058985732.1">
    <property type="nucleotide sequence ID" value="XM_059129749.1"/>
</dbReference>
<protein>
    <submittedName>
        <fullName evidence="2">Uncharacterized protein LOC131805943</fullName>
    </submittedName>
</protein>
<keyword evidence="1" id="KW-1185">Reference proteome</keyword>
<reference evidence="2" key="1">
    <citation type="submission" date="2025-08" db="UniProtKB">
        <authorList>
            <consortium name="RefSeq"/>
        </authorList>
    </citation>
    <scope>IDENTIFICATION</scope>
    <source>
        <strain evidence="2">Aabys</strain>
        <tissue evidence="2">Whole body</tissue>
    </source>
</reference>
<gene>
    <name evidence="2" type="primary">LOC131805943</name>
</gene>
<evidence type="ECO:0000313" key="2">
    <source>
        <dbReference type="RefSeq" id="XP_058985732.1"/>
    </source>
</evidence>
<sequence>MNEKKNVDKHLQKYRTAWEKDPIFMKWLRPTKDTTKAACLYCRTEILARYNDLVRHSRTKKHTKLLQPFGGVNVKQTEISFIPKEASEMQKAQGRRSLYVAVHSSFLAVNHLAEVCKLEFADSKAANFSLHRTHVQI</sequence>
<accession>A0ABM3VIV0</accession>
<organism evidence="1 2">
    <name type="scientific">Musca domestica</name>
    <name type="common">House fly</name>
    <dbReference type="NCBI Taxonomy" id="7370"/>
    <lineage>
        <taxon>Eukaryota</taxon>
        <taxon>Metazoa</taxon>
        <taxon>Ecdysozoa</taxon>
        <taxon>Arthropoda</taxon>
        <taxon>Hexapoda</taxon>
        <taxon>Insecta</taxon>
        <taxon>Pterygota</taxon>
        <taxon>Neoptera</taxon>
        <taxon>Endopterygota</taxon>
        <taxon>Diptera</taxon>
        <taxon>Brachycera</taxon>
        <taxon>Muscomorpha</taxon>
        <taxon>Muscoidea</taxon>
        <taxon>Muscidae</taxon>
        <taxon>Musca</taxon>
    </lineage>
</organism>
<evidence type="ECO:0000313" key="1">
    <source>
        <dbReference type="Proteomes" id="UP001652621"/>
    </source>
</evidence>
<proteinExistence type="predicted"/>
<dbReference type="GeneID" id="131805943"/>